<reference evidence="6 7" key="1">
    <citation type="submission" date="2018-07" db="EMBL/GenBank/DDBJ databases">
        <title>Motiliproteus coralliicola sp. nov., a bacterium isolated from Coral.</title>
        <authorList>
            <person name="Wang G."/>
        </authorList>
    </citation>
    <scope>NUCLEOTIDE SEQUENCE [LARGE SCALE GENOMIC DNA]</scope>
    <source>
        <strain evidence="6 7">C34</strain>
    </source>
</reference>
<protein>
    <submittedName>
        <fullName evidence="6">PhoH family protein</fullName>
    </submittedName>
</protein>
<comment type="similarity">
    <text evidence="1">Belongs to the PhoH family.</text>
</comment>
<evidence type="ECO:0000256" key="2">
    <source>
        <dbReference type="ARBA" id="ARBA00022741"/>
    </source>
</evidence>
<proteinExistence type="inferred from homology"/>
<dbReference type="RefSeq" id="WP_114694779.1">
    <property type="nucleotide sequence ID" value="NZ_QQOH01000001.1"/>
</dbReference>
<evidence type="ECO:0000256" key="3">
    <source>
        <dbReference type="ARBA" id="ARBA00022840"/>
    </source>
</evidence>
<dbReference type="InterPro" id="IPR002716">
    <property type="entry name" value="PIN_dom"/>
</dbReference>
<gene>
    <name evidence="6" type="ORF">DV711_06400</name>
</gene>
<dbReference type="SMART" id="SM00670">
    <property type="entry name" value="PINc"/>
    <property type="match status" value="1"/>
</dbReference>
<dbReference type="GO" id="GO:0005829">
    <property type="term" value="C:cytosol"/>
    <property type="evidence" value="ECO:0007669"/>
    <property type="project" value="TreeGrafter"/>
</dbReference>
<evidence type="ECO:0000313" key="7">
    <source>
        <dbReference type="Proteomes" id="UP000253769"/>
    </source>
</evidence>
<accession>A0A369WVP0</accession>
<sequence length="465" mass="52230">MKSLQRSTKLYILDTNVLLHDPNCLIEFKEQDIVIPMTVLEELDSIKDRKKNVAQEARIAIRAIDRILSQAASPEEISGGVQITLPTPDPDTVLGKLSIFPDHELSMRKGFLPDHNNNDNHIINSALHLQSLYPDRQVTLVTKDINMRLKALGAGLKRVEDYRTDQLISDLDLLTPGYHKIDGNFWDQVSEVKTEQERGHTFHHLARDILPDTYLNEYIFDDEGFAARVEEVGEESITLLDINQQFLLDQQCWGIKPLDLPQSFAMDALTDPNIDLCIINGAAGSGKTLLALAACLEQVIEHKRYNKIIVTRSTPPVAEDIGFLPGTEEEKMTPWLSAIQDNLEAMHEGDEQPHSSIKYTIEKANIQFKSLNFIRGRSIQEALVLIDEAQNLTPSQLKTILTRCGKGTKMICLGNLAQIDSNYLTPLTSGLTYIVERFKDYEGCSTIHLQSVVRSALAEFAESNL</sequence>
<keyword evidence="3" id="KW-0067">ATP-binding</keyword>
<evidence type="ECO:0000259" key="5">
    <source>
        <dbReference type="SMART" id="SM00670"/>
    </source>
</evidence>
<dbReference type="Gene3D" id="3.40.50.300">
    <property type="entry name" value="P-loop containing nucleotide triphosphate hydrolases"/>
    <property type="match status" value="1"/>
</dbReference>
<dbReference type="PANTHER" id="PTHR30473:SF2">
    <property type="entry name" value="PIN DOMAIN-CONTAINING PROTEIN"/>
    <property type="match status" value="1"/>
</dbReference>
<dbReference type="AlphaFoldDB" id="A0A369WVP0"/>
<dbReference type="Pfam" id="PF02562">
    <property type="entry name" value="PhoH"/>
    <property type="match status" value="1"/>
</dbReference>
<comment type="caution">
    <text evidence="6">The sequence shown here is derived from an EMBL/GenBank/DDBJ whole genome shotgun (WGS) entry which is preliminary data.</text>
</comment>
<dbReference type="InterPro" id="IPR029060">
    <property type="entry name" value="PIN-like_dom_sf"/>
</dbReference>
<dbReference type="FunFam" id="3.40.50.300:FF:000013">
    <property type="entry name" value="PhoH family ATPase"/>
    <property type="match status" value="1"/>
</dbReference>
<name>A0A369WVP0_9GAMM</name>
<evidence type="ECO:0000256" key="4">
    <source>
        <dbReference type="ARBA" id="ARBA00046345"/>
    </source>
</evidence>
<dbReference type="SUPFAM" id="SSF52540">
    <property type="entry name" value="P-loop containing nucleoside triphosphate hydrolases"/>
    <property type="match status" value="1"/>
</dbReference>
<dbReference type="Gene3D" id="3.40.50.1010">
    <property type="entry name" value="5'-nuclease"/>
    <property type="match status" value="1"/>
</dbReference>
<dbReference type="Pfam" id="PF13638">
    <property type="entry name" value="PIN_4"/>
    <property type="match status" value="1"/>
</dbReference>
<dbReference type="SUPFAM" id="SSF88723">
    <property type="entry name" value="PIN domain-like"/>
    <property type="match status" value="1"/>
</dbReference>
<dbReference type="CDD" id="cd09883">
    <property type="entry name" value="PIN_VapC_PhoHL-ATPase"/>
    <property type="match status" value="1"/>
</dbReference>
<feature type="domain" description="PIN" evidence="5">
    <location>
        <begin position="9"/>
        <end position="149"/>
    </location>
</feature>
<dbReference type="InterPro" id="IPR051451">
    <property type="entry name" value="PhoH2-like"/>
</dbReference>
<evidence type="ECO:0000256" key="1">
    <source>
        <dbReference type="ARBA" id="ARBA00010393"/>
    </source>
</evidence>
<dbReference type="InterPro" id="IPR003714">
    <property type="entry name" value="PhoH"/>
</dbReference>
<dbReference type="EMBL" id="QQOH01000001">
    <property type="protein sequence ID" value="RDE25183.1"/>
    <property type="molecule type" value="Genomic_DNA"/>
</dbReference>
<dbReference type="GO" id="GO:0005524">
    <property type="term" value="F:ATP binding"/>
    <property type="evidence" value="ECO:0007669"/>
    <property type="project" value="UniProtKB-KW"/>
</dbReference>
<dbReference type="OrthoDB" id="9766527at2"/>
<organism evidence="6 7">
    <name type="scientific">Motiliproteus coralliicola</name>
    <dbReference type="NCBI Taxonomy" id="2283196"/>
    <lineage>
        <taxon>Bacteria</taxon>
        <taxon>Pseudomonadati</taxon>
        <taxon>Pseudomonadota</taxon>
        <taxon>Gammaproteobacteria</taxon>
        <taxon>Oceanospirillales</taxon>
        <taxon>Oceanospirillaceae</taxon>
        <taxon>Motiliproteus</taxon>
    </lineage>
</organism>
<dbReference type="Proteomes" id="UP000253769">
    <property type="component" value="Unassembled WGS sequence"/>
</dbReference>
<dbReference type="InterPro" id="IPR027417">
    <property type="entry name" value="P-loop_NTPase"/>
</dbReference>
<evidence type="ECO:0000313" key="6">
    <source>
        <dbReference type="EMBL" id="RDE25183.1"/>
    </source>
</evidence>
<dbReference type="PANTHER" id="PTHR30473">
    <property type="entry name" value="PROTEIN PHOH"/>
    <property type="match status" value="1"/>
</dbReference>
<comment type="similarity">
    <text evidence="4">In the N-terminal section; belongs to the PINc/VapC protein family.</text>
</comment>
<keyword evidence="7" id="KW-1185">Reference proteome</keyword>
<keyword evidence="2" id="KW-0547">Nucleotide-binding</keyword>